<evidence type="ECO:0000313" key="1">
    <source>
        <dbReference type="EMBL" id="KAI0093837.1"/>
    </source>
</evidence>
<keyword evidence="2" id="KW-1185">Reference proteome</keyword>
<dbReference type="Proteomes" id="UP001055072">
    <property type="component" value="Unassembled WGS sequence"/>
</dbReference>
<reference evidence="1" key="1">
    <citation type="journal article" date="2021" name="Environ. Microbiol.">
        <title>Gene family expansions and transcriptome signatures uncover fungal adaptations to wood decay.</title>
        <authorList>
            <person name="Hage H."/>
            <person name="Miyauchi S."/>
            <person name="Viragh M."/>
            <person name="Drula E."/>
            <person name="Min B."/>
            <person name="Chaduli D."/>
            <person name="Navarro D."/>
            <person name="Favel A."/>
            <person name="Norest M."/>
            <person name="Lesage-Meessen L."/>
            <person name="Balint B."/>
            <person name="Merenyi Z."/>
            <person name="de Eugenio L."/>
            <person name="Morin E."/>
            <person name="Martinez A.T."/>
            <person name="Baldrian P."/>
            <person name="Stursova M."/>
            <person name="Martinez M.J."/>
            <person name="Novotny C."/>
            <person name="Magnuson J.K."/>
            <person name="Spatafora J.W."/>
            <person name="Maurice S."/>
            <person name="Pangilinan J."/>
            <person name="Andreopoulos W."/>
            <person name="LaButti K."/>
            <person name="Hundley H."/>
            <person name="Na H."/>
            <person name="Kuo A."/>
            <person name="Barry K."/>
            <person name="Lipzen A."/>
            <person name="Henrissat B."/>
            <person name="Riley R."/>
            <person name="Ahrendt S."/>
            <person name="Nagy L.G."/>
            <person name="Grigoriev I.V."/>
            <person name="Martin F."/>
            <person name="Rosso M.N."/>
        </authorList>
    </citation>
    <scope>NUCLEOTIDE SEQUENCE</scope>
    <source>
        <strain evidence="1">CBS 384.51</strain>
    </source>
</reference>
<gene>
    <name evidence="1" type="ORF">BDY19DRAFT_989371</name>
</gene>
<sequence>MSDSHYADAGHSRSSDASESIEMDSLEELAITPDPRRPKHEDFAHQDYENDSGEEDEALLVPQQRTTRDPAKEGHAKKVSIWVQARRIVIETGPTLLLTTVGLLFTGELLNHVSHWKAMSQVDELIMIIPVVLNLKGNLEMNLSARLGTAANIGELDGPKARRHIILGNLTLLQVQATVVSFVAALVAFGLGRAMPPPIPQDPSEVAEGMFRKSRDFLHDPRRPLPPPLPKNDPGGFREFLVTASSAMLAACMSSVILGSFMCSLVVLCRKFGLDPDNIAPPIAACLGDLVTLLLLGVASSVNIVLIRTPFPLIIIIILTVAAVGWAVVTRRNRRVSHLLWEGWVPLFAAMIISCGTGIVLDLFVSRFEGFALLAAVISGLPGNVGSIFVSRLSTALHTASYTLTGLPQVSTDDLPANSQSPPSQDHPSPRLVMITLLCVTFPIEVAFLATLRALGWLRVPFVFLAASLFFFVIAVVASLFLAQALTNLLWKRNLDPDMYALPIHSALMDLIGQLLLVVCFEILSHLGVPLKSQDSG</sequence>
<comment type="caution">
    <text evidence="1">The sequence shown here is derived from an EMBL/GenBank/DDBJ whole genome shotgun (WGS) entry which is preliminary data.</text>
</comment>
<protein>
    <submittedName>
        <fullName evidence="1">Uncharacterized protein</fullName>
    </submittedName>
</protein>
<name>A0ACB8UHI6_9APHY</name>
<proteinExistence type="predicted"/>
<dbReference type="EMBL" id="MU274901">
    <property type="protein sequence ID" value="KAI0093837.1"/>
    <property type="molecule type" value="Genomic_DNA"/>
</dbReference>
<accession>A0ACB8UHI6</accession>
<evidence type="ECO:0000313" key="2">
    <source>
        <dbReference type="Proteomes" id="UP001055072"/>
    </source>
</evidence>
<organism evidence="1 2">
    <name type="scientific">Irpex rosettiformis</name>
    <dbReference type="NCBI Taxonomy" id="378272"/>
    <lineage>
        <taxon>Eukaryota</taxon>
        <taxon>Fungi</taxon>
        <taxon>Dikarya</taxon>
        <taxon>Basidiomycota</taxon>
        <taxon>Agaricomycotina</taxon>
        <taxon>Agaricomycetes</taxon>
        <taxon>Polyporales</taxon>
        <taxon>Irpicaceae</taxon>
        <taxon>Irpex</taxon>
    </lineage>
</organism>